<evidence type="ECO:0000256" key="1">
    <source>
        <dbReference type="SAM" id="MobiDB-lite"/>
    </source>
</evidence>
<feature type="compositionally biased region" description="Polar residues" evidence="1">
    <location>
        <begin position="47"/>
        <end position="58"/>
    </location>
</feature>
<dbReference type="Proteomes" id="UP000012073">
    <property type="component" value="Unassembled WGS sequence"/>
</dbReference>
<evidence type="ECO:0000313" key="3">
    <source>
        <dbReference type="Proteomes" id="UP000012073"/>
    </source>
</evidence>
<dbReference type="AlphaFoldDB" id="R7Q8U1"/>
<proteinExistence type="predicted"/>
<evidence type="ECO:0000313" key="2">
    <source>
        <dbReference type="EMBL" id="CDF34937.1"/>
    </source>
</evidence>
<name>R7Q8U1_CHOCR</name>
<accession>R7Q8U1</accession>
<dbReference type="KEGG" id="ccp:CHC_T00003509001"/>
<gene>
    <name evidence="2" type="ORF">CHC_T00003509001</name>
</gene>
<dbReference type="RefSeq" id="XP_005714756.1">
    <property type="nucleotide sequence ID" value="XM_005714699.1"/>
</dbReference>
<keyword evidence="3" id="KW-1185">Reference proteome</keyword>
<protein>
    <submittedName>
        <fullName evidence="2">Uncharacterized protein</fullName>
    </submittedName>
</protein>
<sequence>MPTSAPIAVLTKFTNSFDHCNLSCSAAPMNDSAVVAINAARTTIHASVQPPSKPTYSEYTAAASDANAPAPVPSKLTAPSVPRGTNSNVVTRYVVFPYAFPISLAIVSDNFVARDAVYPSSNVS</sequence>
<organism evidence="2 3">
    <name type="scientific">Chondrus crispus</name>
    <name type="common">Carrageen Irish moss</name>
    <name type="synonym">Polymorpha crispa</name>
    <dbReference type="NCBI Taxonomy" id="2769"/>
    <lineage>
        <taxon>Eukaryota</taxon>
        <taxon>Rhodophyta</taxon>
        <taxon>Florideophyceae</taxon>
        <taxon>Rhodymeniophycidae</taxon>
        <taxon>Gigartinales</taxon>
        <taxon>Gigartinaceae</taxon>
        <taxon>Chondrus</taxon>
    </lineage>
</organism>
<reference evidence="3" key="1">
    <citation type="journal article" date="2013" name="Proc. Natl. Acad. Sci. U.S.A.">
        <title>Genome structure and metabolic features in the red seaweed Chondrus crispus shed light on evolution of the Archaeplastida.</title>
        <authorList>
            <person name="Collen J."/>
            <person name="Porcel B."/>
            <person name="Carre W."/>
            <person name="Ball S.G."/>
            <person name="Chaparro C."/>
            <person name="Tonon T."/>
            <person name="Barbeyron T."/>
            <person name="Michel G."/>
            <person name="Noel B."/>
            <person name="Valentin K."/>
            <person name="Elias M."/>
            <person name="Artiguenave F."/>
            <person name="Arun A."/>
            <person name="Aury J.M."/>
            <person name="Barbosa-Neto J.F."/>
            <person name="Bothwell J.H."/>
            <person name="Bouget F.Y."/>
            <person name="Brillet L."/>
            <person name="Cabello-Hurtado F."/>
            <person name="Capella-Gutierrez S."/>
            <person name="Charrier B."/>
            <person name="Cladiere L."/>
            <person name="Cock J.M."/>
            <person name="Coelho S.M."/>
            <person name="Colleoni C."/>
            <person name="Czjzek M."/>
            <person name="Da Silva C."/>
            <person name="Delage L."/>
            <person name="Denoeud F."/>
            <person name="Deschamps P."/>
            <person name="Dittami S.M."/>
            <person name="Gabaldon T."/>
            <person name="Gachon C.M."/>
            <person name="Groisillier A."/>
            <person name="Herve C."/>
            <person name="Jabbari K."/>
            <person name="Katinka M."/>
            <person name="Kloareg B."/>
            <person name="Kowalczyk N."/>
            <person name="Labadie K."/>
            <person name="Leblanc C."/>
            <person name="Lopez P.J."/>
            <person name="McLachlan D.H."/>
            <person name="Meslet-Cladiere L."/>
            <person name="Moustafa A."/>
            <person name="Nehr Z."/>
            <person name="Nyvall Collen P."/>
            <person name="Panaud O."/>
            <person name="Partensky F."/>
            <person name="Poulain J."/>
            <person name="Rensing S.A."/>
            <person name="Rousvoal S."/>
            <person name="Samson G."/>
            <person name="Symeonidi A."/>
            <person name="Weissenbach J."/>
            <person name="Zambounis A."/>
            <person name="Wincker P."/>
            <person name="Boyen C."/>
        </authorList>
    </citation>
    <scope>NUCLEOTIDE SEQUENCE [LARGE SCALE GENOMIC DNA]</scope>
    <source>
        <strain evidence="3">cv. Stackhouse</strain>
    </source>
</reference>
<dbReference type="EMBL" id="HG001711">
    <property type="protein sequence ID" value="CDF34937.1"/>
    <property type="molecule type" value="Genomic_DNA"/>
</dbReference>
<dbReference type="GeneID" id="17322472"/>
<feature type="region of interest" description="Disordered" evidence="1">
    <location>
        <begin position="47"/>
        <end position="82"/>
    </location>
</feature>
<dbReference type="Gramene" id="CDF34937">
    <property type="protein sequence ID" value="CDF34937"/>
    <property type="gene ID" value="CHC_T00003509001"/>
</dbReference>